<gene>
    <name evidence="2" type="ORF">PBAT_08710</name>
</gene>
<dbReference type="Gene3D" id="1.20.120.450">
    <property type="entry name" value="dinb family like domain"/>
    <property type="match status" value="1"/>
</dbReference>
<dbReference type="AlphaFoldDB" id="A0A168PGU7"/>
<name>A0A168PGU7_9BACL</name>
<dbReference type="SUPFAM" id="SSF109854">
    <property type="entry name" value="DinB/YfiT-like putative metalloenzymes"/>
    <property type="match status" value="1"/>
</dbReference>
<dbReference type="OrthoDB" id="4295522at2"/>
<dbReference type="Pfam" id="PF12867">
    <property type="entry name" value="DinB_2"/>
    <property type="match status" value="1"/>
</dbReference>
<comment type="caution">
    <text evidence="2">The sequence shown here is derived from an EMBL/GenBank/DDBJ whole genome shotgun (WGS) entry which is preliminary data.</text>
</comment>
<feature type="domain" description="DinB-like" evidence="1">
    <location>
        <begin position="12"/>
        <end position="147"/>
    </location>
</feature>
<sequence>MSQMIINTSILVRQMVIRQVEAIPEDLYDIQPKAFNNTIRWNIGHIISALNGLLSRGGFTLDINLPESYKVLFLTGSKPSEWTITPPSKEELLKYLNEQLQALSEISPTILDNLMEPPTQLGPMKFERFGELFSFTTIHETMHTNTISCLLKVIKHEQG</sequence>
<dbReference type="RefSeq" id="WP_068648588.1">
    <property type="nucleotide sequence ID" value="NZ_CP043611.1"/>
</dbReference>
<reference evidence="2 3" key="1">
    <citation type="submission" date="2016-03" db="EMBL/GenBank/DDBJ databases">
        <title>Draft genome sequence of Paenibacillus antarcticus CECT 5836.</title>
        <authorList>
            <person name="Shin S.-K."/>
            <person name="Yi H."/>
        </authorList>
    </citation>
    <scope>NUCLEOTIDE SEQUENCE [LARGE SCALE GENOMIC DNA]</scope>
    <source>
        <strain evidence="2 3">CECT 5836</strain>
    </source>
</reference>
<protein>
    <recommendedName>
        <fullName evidence="1">DinB-like domain-containing protein</fullName>
    </recommendedName>
</protein>
<dbReference type="InterPro" id="IPR034660">
    <property type="entry name" value="DinB/YfiT-like"/>
</dbReference>
<accession>A0A168PGU7</accession>
<dbReference type="Proteomes" id="UP000077355">
    <property type="component" value="Unassembled WGS sequence"/>
</dbReference>
<evidence type="ECO:0000313" key="2">
    <source>
        <dbReference type="EMBL" id="OAB46747.1"/>
    </source>
</evidence>
<organism evidence="2 3">
    <name type="scientific">Paenibacillus antarcticus</name>
    <dbReference type="NCBI Taxonomy" id="253703"/>
    <lineage>
        <taxon>Bacteria</taxon>
        <taxon>Bacillati</taxon>
        <taxon>Bacillota</taxon>
        <taxon>Bacilli</taxon>
        <taxon>Bacillales</taxon>
        <taxon>Paenibacillaceae</taxon>
        <taxon>Paenibacillus</taxon>
    </lineage>
</organism>
<dbReference type="EMBL" id="LVJI01000014">
    <property type="protein sequence ID" value="OAB46747.1"/>
    <property type="molecule type" value="Genomic_DNA"/>
</dbReference>
<proteinExistence type="predicted"/>
<evidence type="ECO:0000313" key="3">
    <source>
        <dbReference type="Proteomes" id="UP000077355"/>
    </source>
</evidence>
<dbReference type="InterPro" id="IPR024775">
    <property type="entry name" value="DinB-like"/>
</dbReference>
<keyword evidence="3" id="KW-1185">Reference proteome</keyword>
<evidence type="ECO:0000259" key="1">
    <source>
        <dbReference type="Pfam" id="PF12867"/>
    </source>
</evidence>